<dbReference type="RefSeq" id="WP_142715780.1">
    <property type="nucleotide sequence ID" value="NZ_FXTH01000020.1"/>
</dbReference>
<dbReference type="EMBL" id="FXTH01000020">
    <property type="protein sequence ID" value="SMO88656.1"/>
    <property type="molecule type" value="Genomic_DNA"/>
</dbReference>
<organism evidence="1 2">
    <name type="scientific">Fodinibius sediminis</name>
    <dbReference type="NCBI Taxonomy" id="1214077"/>
    <lineage>
        <taxon>Bacteria</taxon>
        <taxon>Pseudomonadati</taxon>
        <taxon>Balneolota</taxon>
        <taxon>Balneolia</taxon>
        <taxon>Balneolales</taxon>
        <taxon>Balneolaceae</taxon>
        <taxon>Fodinibius</taxon>
    </lineage>
</organism>
<evidence type="ECO:0008006" key="3">
    <source>
        <dbReference type="Google" id="ProtNLM"/>
    </source>
</evidence>
<name>A0A521EXP2_9BACT</name>
<sequence length="274" mass="31638">MYMINLRQDGVDGNVFSNKEHLFNLDRNGKIKQINETELLSAINGKSVLVLVHGFYEEIFDVLSYYLTLDYHYRKSLTDKYDAIVGFIWPSGESKYGNYHSKEHIRKAGSFFRHWVYRLNCAQCTIDVMSNGMGSLVVYHSFQIPGDFRIRNIFLMGAGIPQEVQTNISQMEKIVDLVKHIWVFYIENNNSHDNKSVKNKAKKPMIYSERKKWEKQTAQIQNVSLANLTGLIDDYRGYQSLTFVIELIGALLSNSQNLLSTTVNDVKERVLNDS</sequence>
<reference evidence="1 2" key="1">
    <citation type="submission" date="2017-05" db="EMBL/GenBank/DDBJ databases">
        <authorList>
            <person name="Varghese N."/>
            <person name="Submissions S."/>
        </authorList>
    </citation>
    <scope>NUCLEOTIDE SEQUENCE [LARGE SCALE GENOMIC DNA]</scope>
    <source>
        <strain evidence="1 2">DSM 21194</strain>
    </source>
</reference>
<gene>
    <name evidence="1" type="ORF">SAMN06265218_12014</name>
</gene>
<proteinExistence type="predicted"/>
<accession>A0A521EXP2</accession>
<keyword evidence="2" id="KW-1185">Reference proteome</keyword>
<protein>
    <recommendedName>
        <fullName evidence="3">Esterase/lipase superfamily enzyme</fullName>
    </recommendedName>
</protein>
<evidence type="ECO:0000313" key="1">
    <source>
        <dbReference type="EMBL" id="SMO88656.1"/>
    </source>
</evidence>
<dbReference type="AlphaFoldDB" id="A0A521EXP2"/>
<dbReference type="Proteomes" id="UP000317593">
    <property type="component" value="Unassembled WGS sequence"/>
</dbReference>
<evidence type="ECO:0000313" key="2">
    <source>
        <dbReference type="Proteomes" id="UP000317593"/>
    </source>
</evidence>
<dbReference type="OrthoDB" id="7170026at2"/>